<reference evidence="1 2" key="1">
    <citation type="submission" date="2019-04" db="EMBL/GenBank/DDBJ databases">
        <title>Flavobacterium sp. nov. isolated from construction timber.</title>
        <authorList>
            <person name="Lin S.-Y."/>
            <person name="Chang C.-T."/>
            <person name="Young C.-C."/>
        </authorList>
    </citation>
    <scope>NUCLEOTIDE SEQUENCE [LARGE SCALE GENOMIC DNA]</scope>
    <source>
        <strain evidence="1 2">CC-CTC003</strain>
    </source>
</reference>
<sequence length="154" mass="17836">MPEYFDISLIAPKTKSSKSEIEFCLNELELSEGENTSEIFSGRQILVSIIDADESDFEELSIGLPEQFFYKDTFKEDLKKLTIFINRFFECNGSFNYALCSYELNGYLIGSIKKYEEFSNTDFLDRFPIVYERKSPLGLPLLKTNVDAQEILKQ</sequence>
<dbReference type="EMBL" id="SSNZ01000008">
    <property type="protein sequence ID" value="THF48485.1"/>
    <property type="molecule type" value="Genomic_DNA"/>
</dbReference>
<dbReference type="RefSeq" id="WP_136403948.1">
    <property type="nucleotide sequence ID" value="NZ_SSNZ01000008.1"/>
</dbReference>
<name>A0A4S3ZS85_9FLAO</name>
<proteinExistence type="predicted"/>
<evidence type="ECO:0000313" key="2">
    <source>
        <dbReference type="Proteomes" id="UP000307507"/>
    </source>
</evidence>
<dbReference type="AlphaFoldDB" id="A0A4S3ZS85"/>
<gene>
    <name evidence="1" type="ORF">E6C50_14475</name>
</gene>
<keyword evidence="2" id="KW-1185">Reference proteome</keyword>
<evidence type="ECO:0000313" key="1">
    <source>
        <dbReference type="EMBL" id="THF48485.1"/>
    </source>
</evidence>
<organism evidence="1 2">
    <name type="scientific">Flavobacterium supellecticarium</name>
    <dbReference type="NCBI Taxonomy" id="2565924"/>
    <lineage>
        <taxon>Bacteria</taxon>
        <taxon>Pseudomonadati</taxon>
        <taxon>Bacteroidota</taxon>
        <taxon>Flavobacteriia</taxon>
        <taxon>Flavobacteriales</taxon>
        <taxon>Flavobacteriaceae</taxon>
        <taxon>Flavobacterium</taxon>
    </lineage>
</organism>
<comment type="caution">
    <text evidence="1">The sequence shown here is derived from an EMBL/GenBank/DDBJ whole genome shotgun (WGS) entry which is preliminary data.</text>
</comment>
<dbReference type="Proteomes" id="UP000307507">
    <property type="component" value="Unassembled WGS sequence"/>
</dbReference>
<accession>A0A4S3ZS85</accession>
<dbReference type="OrthoDB" id="1492199at2"/>
<protein>
    <submittedName>
        <fullName evidence="1">Uncharacterized protein</fullName>
    </submittedName>
</protein>